<feature type="transmembrane region" description="Helical" evidence="10">
    <location>
        <begin position="125"/>
        <end position="146"/>
    </location>
</feature>
<dbReference type="InterPro" id="IPR002528">
    <property type="entry name" value="MATE_fam"/>
</dbReference>
<feature type="transmembrane region" description="Helical" evidence="10">
    <location>
        <begin position="318"/>
        <end position="342"/>
    </location>
</feature>
<dbReference type="Pfam" id="PF01554">
    <property type="entry name" value="MatE"/>
    <property type="match status" value="2"/>
</dbReference>
<comment type="caution">
    <text evidence="11">The sequence shown here is derived from an EMBL/GenBank/DDBJ whole genome shotgun (WGS) entry which is preliminary data.</text>
</comment>
<dbReference type="NCBIfam" id="TIGR00797">
    <property type="entry name" value="matE"/>
    <property type="match status" value="1"/>
</dbReference>
<name>A0ABQ3ILX8_9GAMM</name>
<organism evidence="11 12">
    <name type="scientific">Thalassotalea profundi</name>
    <dbReference type="NCBI Taxonomy" id="2036687"/>
    <lineage>
        <taxon>Bacteria</taxon>
        <taxon>Pseudomonadati</taxon>
        <taxon>Pseudomonadota</taxon>
        <taxon>Gammaproteobacteria</taxon>
        <taxon>Alteromonadales</taxon>
        <taxon>Colwelliaceae</taxon>
        <taxon>Thalassotalea</taxon>
    </lineage>
</organism>
<reference evidence="12" key="1">
    <citation type="journal article" date="2019" name="Int. J. Syst. Evol. Microbiol.">
        <title>The Global Catalogue of Microorganisms (GCM) 10K type strain sequencing project: providing services to taxonomists for standard genome sequencing and annotation.</title>
        <authorList>
            <consortium name="The Broad Institute Genomics Platform"/>
            <consortium name="The Broad Institute Genome Sequencing Center for Infectious Disease"/>
            <person name="Wu L."/>
            <person name="Ma J."/>
        </authorList>
    </citation>
    <scope>NUCLEOTIDE SEQUENCE [LARGE SCALE GENOMIC DNA]</scope>
    <source>
        <strain evidence="12">CGMCC 1.15922</strain>
    </source>
</reference>
<feature type="transmembrane region" description="Helical" evidence="10">
    <location>
        <begin position="207"/>
        <end position="228"/>
    </location>
</feature>
<protein>
    <recommendedName>
        <fullName evidence="9">Multidrug-efflux transporter</fullName>
    </recommendedName>
</protein>
<evidence type="ECO:0000313" key="11">
    <source>
        <dbReference type="EMBL" id="GHE83336.1"/>
    </source>
</evidence>
<sequence>MVGHLGDTAVAAVGIGNRAQFVLLVLMTGLAGGVGVLGAQYFGANALKRISQTTVMAIIIAIIFLIPIIIANFYLADDVVSLASNDNEVINLGASYLKICIPGLLFIAVVQVIESAFRAMSKTKTPMVFGVIAILLNIVLNNWFINGGLGVPALGVDGAAWATTISRAVHLLIILYAVTKISSNANPKFLALSDFNQYHQWIKLFKIAVPMMLSYGVWSSGTFIYQLIYGQLGTQELAVMSLLTPIEGLFIALFFGFASACSIQIGHKLGQNDFAYAWRLAKGFSISAPIVAITFGAGALSMQSYIFMPFSQLPSQTLALASEVFLLIALGTCIKIYNMTVAIGILRAGGDNKYCLFIDTIGMWFVSIPLTFIAAFYFNLPLFWVAFTAYSEEVVKFFMFTYRMKAKYWLKNLAD</sequence>
<gene>
    <name evidence="11" type="ORF">GCM10011501_09730</name>
</gene>
<evidence type="ECO:0000256" key="5">
    <source>
        <dbReference type="ARBA" id="ARBA00022692"/>
    </source>
</evidence>
<keyword evidence="8 10" id="KW-0472">Membrane</keyword>
<keyword evidence="5 10" id="KW-0812">Transmembrane</keyword>
<evidence type="ECO:0000256" key="2">
    <source>
        <dbReference type="ARBA" id="ARBA00022448"/>
    </source>
</evidence>
<evidence type="ECO:0000256" key="7">
    <source>
        <dbReference type="ARBA" id="ARBA00023065"/>
    </source>
</evidence>
<dbReference type="InterPro" id="IPR050222">
    <property type="entry name" value="MATE_MdtK"/>
</dbReference>
<feature type="transmembrane region" description="Helical" evidence="10">
    <location>
        <begin position="54"/>
        <end position="75"/>
    </location>
</feature>
<evidence type="ECO:0000256" key="3">
    <source>
        <dbReference type="ARBA" id="ARBA00022449"/>
    </source>
</evidence>
<dbReference type="EMBL" id="BNAH01000003">
    <property type="protein sequence ID" value="GHE83336.1"/>
    <property type="molecule type" value="Genomic_DNA"/>
</dbReference>
<feature type="transmembrane region" description="Helical" evidence="10">
    <location>
        <begin position="248"/>
        <end position="265"/>
    </location>
</feature>
<keyword evidence="2" id="KW-0813">Transport</keyword>
<keyword evidence="6 10" id="KW-1133">Transmembrane helix</keyword>
<dbReference type="PIRSF" id="PIRSF006603">
    <property type="entry name" value="DinF"/>
    <property type="match status" value="1"/>
</dbReference>
<evidence type="ECO:0000256" key="8">
    <source>
        <dbReference type="ARBA" id="ARBA00023136"/>
    </source>
</evidence>
<feature type="transmembrane region" description="Helical" evidence="10">
    <location>
        <begin position="20"/>
        <end position="42"/>
    </location>
</feature>
<keyword evidence="7" id="KW-0406">Ion transport</keyword>
<dbReference type="InterPro" id="IPR048279">
    <property type="entry name" value="MdtK-like"/>
</dbReference>
<dbReference type="PANTHER" id="PTHR43298:SF2">
    <property type="entry name" value="FMN_FAD EXPORTER YEEO-RELATED"/>
    <property type="match status" value="1"/>
</dbReference>
<keyword evidence="4" id="KW-1003">Cell membrane</keyword>
<feature type="transmembrane region" description="Helical" evidence="10">
    <location>
        <begin position="383"/>
        <end position="402"/>
    </location>
</feature>
<feature type="transmembrane region" description="Helical" evidence="10">
    <location>
        <begin position="354"/>
        <end position="377"/>
    </location>
</feature>
<accession>A0ABQ3ILX8</accession>
<keyword evidence="12" id="KW-1185">Reference proteome</keyword>
<feature type="transmembrane region" description="Helical" evidence="10">
    <location>
        <begin position="95"/>
        <end position="113"/>
    </location>
</feature>
<dbReference type="PANTHER" id="PTHR43298">
    <property type="entry name" value="MULTIDRUG RESISTANCE PROTEIN NORM-RELATED"/>
    <property type="match status" value="1"/>
</dbReference>
<proteinExistence type="predicted"/>
<comment type="subcellular location">
    <subcellularLocation>
        <location evidence="1">Cell inner membrane</location>
        <topology evidence="1">Multi-pass membrane protein</topology>
    </subcellularLocation>
</comment>
<dbReference type="Proteomes" id="UP000626370">
    <property type="component" value="Unassembled WGS sequence"/>
</dbReference>
<evidence type="ECO:0000313" key="12">
    <source>
        <dbReference type="Proteomes" id="UP000626370"/>
    </source>
</evidence>
<evidence type="ECO:0000256" key="6">
    <source>
        <dbReference type="ARBA" id="ARBA00022989"/>
    </source>
</evidence>
<feature type="transmembrane region" description="Helical" evidence="10">
    <location>
        <begin position="158"/>
        <end position="178"/>
    </location>
</feature>
<evidence type="ECO:0000256" key="1">
    <source>
        <dbReference type="ARBA" id="ARBA00004429"/>
    </source>
</evidence>
<feature type="transmembrane region" description="Helical" evidence="10">
    <location>
        <begin position="286"/>
        <end position="306"/>
    </location>
</feature>
<evidence type="ECO:0000256" key="4">
    <source>
        <dbReference type="ARBA" id="ARBA00022475"/>
    </source>
</evidence>
<evidence type="ECO:0000256" key="9">
    <source>
        <dbReference type="ARBA" id="ARBA00031636"/>
    </source>
</evidence>
<evidence type="ECO:0000256" key="10">
    <source>
        <dbReference type="SAM" id="Phobius"/>
    </source>
</evidence>
<keyword evidence="3" id="KW-0050">Antiport</keyword>